<feature type="compositionally biased region" description="Acidic residues" evidence="1">
    <location>
        <begin position="36"/>
        <end position="54"/>
    </location>
</feature>
<reference evidence="2" key="1">
    <citation type="submission" date="2023-11" db="EMBL/GenBank/DDBJ databases">
        <title>The genome sequences of three competitors of mushroom-forming fungi.</title>
        <authorList>
            <person name="Beijen E."/>
            <person name="Ohm R.A."/>
        </authorList>
    </citation>
    <scope>NUCLEOTIDE SEQUENCE</scope>
    <source>
        <strain evidence="2">CBS 100526</strain>
    </source>
</reference>
<dbReference type="EMBL" id="JAWRVG010000053">
    <property type="protein sequence ID" value="KAK4063432.1"/>
    <property type="molecule type" value="Genomic_DNA"/>
</dbReference>
<gene>
    <name evidence="2" type="ORF">Triagg1_9452</name>
</gene>
<comment type="caution">
    <text evidence="2">The sequence shown here is derived from an EMBL/GenBank/DDBJ whole genome shotgun (WGS) entry which is preliminary data.</text>
</comment>
<protein>
    <submittedName>
        <fullName evidence="2">Uncharacterized protein</fullName>
    </submittedName>
</protein>
<feature type="region of interest" description="Disordered" evidence="1">
    <location>
        <begin position="29"/>
        <end position="66"/>
    </location>
</feature>
<name>A0AAE1I713_9HYPO</name>
<sequence length="66" mass="7734">MEGDFPKIRYKYSTALQAITLIFFSKTTTTNNGYDYENDYDYDDDDDDDDDDENREVVGGHVGRHR</sequence>
<proteinExistence type="predicted"/>
<evidence type="ECO:0000313" key="2">
    <source>
        <dbReference type="EMBL" id="KAK4063432.1"/>
    </source>
</evidence>
<evidence type="ECO:0000256" key="1">
    <source>
        <dbReference type="SAM" id="MobiDB-lite"/>
    </source>
</evidence>
<keyword evidence="3" id="KW-1185">Reference proteome</keyword>
<organism evidence="2 3">
    <name type="scientific">Trichoderma aggressivum f. europaeum</name>
    <dbReference type="NCBI Taxonomy" id="173218"/>
    <lineage>
        <taxon>Eukaryota</taxon>
        <taxon>Fungi</taxon>
        <taxon>Dikarya</taxon>
        <taxon>Ascomycota</taxon>
        <taxon>Pezizomycotina</taxon>
        <taxon>Sordariomycetes</taxon>
        <taxon>Hypocreomycetidae</taxon>
        <taxon>Hypocreales</taxon>
        <taxon>Hypocreaceae</taxon>
        <taxon>Trichoderma</taxon>
    </lineage>
</organism>
<dbReference type="GeneID" id="87924316"/>
<dbReference type="RefSeq" id="XP_062751613.1">
    <property type="nucleotide sequence ID" value="XM_062904411.1"/>
</dbReference>
<evidence type="ECO:0000313" key="3">
    <source>
        <dbReference type="Proteomes" id="UP001273209"/>
    </source>
</evidence>
<dbReference type="Proteomes" id="UP001273209">
    <property type="component" value="Unassembled WGS sequence"/>
</dbReference>
<dbReference type="AlphaFoldDB" id="A0AAE1I713"/>
<accession>A0AAE1I713</accession>